<accession>A0A0F8YVW1</accession>
<evidence type="ECO:0000313" key="2">
    <source>
        <dbReference type="EMBL" id="KKK77935.1"/>
    </source>
</evidence>
<reference evidence="2" key="1">
    <citation type="journal article" date="2015" name="Nature">
        <title>Complex archaea that bridge the gap between prokaryotes and eukaryotes.</title>
        <authorList>
            <person name="Spang A."/>
            <person name="Saw J.H."/>
            <person name="Jorgensen S.L."/>
            <person name="Zaremba-Niedzwiedzka K."/>
            <person name="Martijn J."/>
            <person name="Lind A.E."/>
            <person name="van Eijk R."/>
            <person name="Schleper C."/>
            <person name="Guy L."/>
            <person name="Ettema T.J."/>
        </authorList>
    </citation>
    <scope>NUCLEOTIDE SEQUENCE</scope>
</reference>
<sequence>MAAPPYPKIENLYASLDGGEARAVGVLKRPARTGQIARWLCTEKIDGTNIRVSLEVYDGPSTSGPQLCEGYRVQFYGRTNKAQMPDFIQEYLGATFKVGDMQWLWQGRRGCVNCVGAGKVLMDTVVRCHCVEPYPITLYGEVYGAGIQGGGNYRRDGGVSFRLFDVLVAEKHWLTWESVAGVAECVHQDGAPAG</sequence>
<dbReference type="Pfam" id="PF09414">
    <property type="entry name" value="RNA_ligase"/>
    <property type="match status" value="1"/>
</dbReference>
<proteinExistence type="predicted"/>
<feature type="non-terminal residue" evidence="2">
    <location>
        <position position="194"/>
    </location>
</feature>
<dbReference type="SUPFAM" id="SSF56091">
    <property type="entry name" value="DNA ligase/mRNA capping enzyme, catalytic domain"/>
    <property type="match status" value="1"/>
</dbReference>
<dbReference type="AlphaFoldDB" id="A0A0F8YVW1"/>
<evidence type="ECO:0000259" key="1">
    <source>
        <dbReference type="Pfam" id="PF09414"/>
    </source>
</evidence>
<name>A0A0F8YVW1_9ZZZZ</name>
<protein>
    <recommendedName>
        <fullName evidence="1">RNA ligase domain-containing protein</fullName>
    </recommendedName>
</protein>
<dbReference type="InterPro" id="IPR021122">
    <property type="entry name" value="RNA_ligase_dom_REL/Rnl2"/>
</dbReference>
<organism evidence="2">
    <name type="scientific">marine sediment metagenome</name>
    <dbReference type="NCBI Taxonomy" id="412755"/>
    <lineage>
        <taxon>unclassified sequences</taxon>
        <taxon>metagenomes</taxon>
        <taxon>ecological metagenomes</taxon>
    </lineage>
</organism>
<dbReference type="EMBL" id="LAZR01054720">
    <property type="protein sequence ID" value="KKK77935.1"/>
    <property type="molecule type" value="Genomic_DNA"/>
</dbReference>
<comment type="caution">
    <text evidence="2">The sequence shown here is derived from an EMBL/GenBank/DDBJ whole genome shotgun (WGS) entry which is preliminary data.</text>
</comment>
<gene>
    <name evidence="2" type="ORF">LCGC14_2848620</name>
</gene>
<feature type="domain" description="RNA ligase" evidence="1">
    <location>
        <begin position="38"/>
        <end position="184"/>
    </location>
</feature>